<evidence type="ECO:0000256" key="2">
    <source>
        <dbReference type="ARBA" id="ARBA00008338"/>
    </source>
</evidence>
<feature type="transmembrane region" description="Helical" evidence="9">
    <location>
        <begin position="837"/>
        <end position="859"/>
    </location>
</feature>
<comment type="subcellular location">
    <subcellularLocation>
        <location evidence="1">Cell membrane</location>
        <topology evidence="1">Multi-pass membrane protein</topology>
    </subcellularLocation>
</comment>
<comment type="similarity">
    <text evidence="2">Belongs to the EsaA family.</text>
</comment>
<dbReference type="RefSeq" id="WP_113885295.1">
    <property type="nucleotide sequence ID" value="NZ_QNSF01000020.1"/>
</dbReference>
<feature type="coiled-coil region" evidence="7">
    <location>
        <begin position="468"/>
        <end position="502"/>
    </location>
</feature>
<dbReference type="OrthoDB" id="4974788at2"/>
<dbReference type="NCBIfam" id="TIGR03929">
    <property type="entry name" value="T7_esaA_Nterm"/>
    <property type="match status" value="1"/>
</dbReference>
<name>A0A366JKN2_CYTFI</name>
<evidence type="ECO:0000256" key="5">
    <source>
        <dbReference type="ARBA" id="ARBA00022989"/>
    </source>
</evidence>
<dbReference type="EMBL" id="QNSF01000020">
    <property type="protein sequence ID" value="RBP87377.1"/>
    <property type="molecule type" value="Genomic_DNA"/>
</dbReference>
<dbReference type="STRING" id="1399.VL14_16650"/>
<dbReference type="GO" id="GO:0005886">
    <property type="term" value="C:plasma membrane"/>
    <property type="evidence" value="ECO:0007669"/>
    <property type="project" value="UniProtKB-SubCell"/>
</dbReference>
<keyword evidence="11" id="KW-1185">Reference proteome</keyword>
<proteinExistence type="inferred from homology"/>
<gene>
    <name evidence="10" type="ORF">DFO70_12034</name>
</gene>
<feature type="coiled-coil region" evidence="7">
    <location>
        <begin position="622"/>
        <end position="656"/>
    </location>
</feature>
<reference evidence="10 11" key="1">
    <citation type="submission" date="2018-06" db="EMBL/GenBank/DDBJ databases">
        <title>Freshwater and sediment microbial communities from various areas in North America, analyzing microbe dynamics in response to fracking.</title>
        <authorList>
            <person name="Lamendella R."/>
        </authorList>
    </citation>
    <scope>NUCLEOTIDE SEQUENCE [LARGE SCALE GENOMIC DNA]</scope>
    <source>
        <strain evidence="10 11">14_TX</strain>
    </source>
</reference>
<evidence type="ECO:0000256" key="1">
    <source>
        <dbReference type="ARBA" id="ARBA00004651"/>
    </source>
</evidence>
<keyword evidence="4 9" id="KW-0812">Transmembrane</keyword>
<dbReference type="InterPro" id="IPR023838">
    <property type="entry name" value="T7SS_EsaA"/>
</dbReference>
<dbReference type="PANTHER" id="PTHR30294:SF29">
    <property type="entry name" value="MULTIDRUG ABC TRANSPORTER PERMEASE YBHS-RELATED"/>
    <property type="match status" value="1"/>
</dbReference>
<keyword evidence="7" id="KW-0175">Coiled coil</keyword>
<evidence type="ECO:0000256" key="3">
    <source>
        <dbReference type="ARBA" id="ARBA00022475"/>
    </source>
</evidence>
<dbReference type="AlphaFoldDB" id="A0A366JKN2"/>
<feature type="transmembrane region" description="Helical" evidence="9">
    <location>
        <begin position="866"/>
        <end position="889"/>
    </location>
</feature>
<evidence type="ECO:0000313" key="10">
    <source>
        <dbReference type="EMBL" id="RBP87377.1"/>
    </source>
</evidence>
<evidence type="ECO:0000256" key="4">
    <source>
        <dbReference type="ARBA" id="ARBA00022692"/>
    </source>
</evidence>
<feature type="transmembrane region" description="Helical" evidence="9">
    <location>
        <begin position="7"/>
        <end position="29"/>
    </location>
</feature>
<feature type="region of interest" description="Disordered" evidence="8">
    <location>
        <begin position="358"/>
        <end position="387"/>
    </location>
</feature>
<organism evidence="10 11">
    <name type="scientific">Cytobacillus firmus</name>
    <name type="common">Bacillus firmus</name>
    <dbReference type="NCBI Taxonomy" id="1399"/>
    <lineage>
        <taxon>Bacteria</taxon>
        <taxon>Bacillati</taxon>
        <taxon>Bacillota</taxon>
        <taxon>Bacilli</taxon>
        <taxon>Bacillales</taxon>
        <taxon>Bacillaceae</taxon>
        <taxon>Cytobacillus</taxon>
    </lineage>
</organism>
<keyword evidence="3" id="KW-1003">Cell membrane</keyword>
<evidence type="ECO:0000256" key="8">
    <source>
        <dbReference type="SAM" id="MobiDB-lite"/>
    </source>
</evidence>
<feature type="compositionally biased region" description="Polar residues" evidence="8">
    <location>
        <begin position="374"/>
        <end position="387"/>
    </location>
</feature>
<keyword evidence="5 9" id="KW-1133">Transmembrane helix</keyword>
<dbReference type="PANTHER" id="PTHR30294">
    <property type="entry name" value="MEMBRANE COMPONENT OF ABC TRANSPORTER YHHJ-RELATED"/>
    <property type="match status" value="1"/>
</dbReference>
<feature type="transmembrane region" description="Helical" evidence="9">
    <location>
        <begin position="909"/>
        <end position="931"/>
    </location>
</feature>
<dbReference type="Proteomes" id="UP000252731">
    <property type="component" value="Unassembled WGS sequence"/>
</dbReference>
<feature type="coiled-coil region" evidence="7">
    <location>
        <begin position="401"/>
        <end position="428"/>
    </location>
</feature>
<evidence type="ECO:0000313" key="11">
    <source>
        <dbReference type="Proteomes" id="UP000252731"/>
    </source>
</evidence>
<dbReference type="Gene3D" id="3.40.1710.10">
    <property type="entry name" value="abc type-2 transporter like domain"/>
    <property type="match status" value="1"/>
</dbReference>
<protein>
    <submittedName>
        <fullName evidence="10">Type VII secretion EsaA-like protein</fullName>
    </submittedName>
</protein>
<dbReference type="InterPro" id="IPR051449">
    <property type="entry name" value="ABC-2_transporter_component"/>
</dbReference>
<feature type="transmembrane region" description="Helical" evidence="9">
    <location>
        <begin position="811"/>
        <end position="831"/>
    </location>
</feature>
<sequence length="949" mass="105730">MTAKTKYIVKMVLVMLLIIAAPAIFFGSIGDNPLLVRENATRTIAVVNEDTGADKEEKSLDFGEEITSILQDGSQYEWTVIGRSAAANGLKNTKYDAVVYIPSNFSKNIMSYESKQPEKASFEYTVQNQLNSLNREKVLREIQTATNRVNGKISTLYWTYVSQDLENVKSQFDTILQKEIDFQNAMLAFYKPSSKNLAEEIEQQRNMLESIQSTVKTTAESTTEGENNLSQFEENLGSFVKFVDQYKEYQDNQQNILQKMQDENVVNIQAVAGKQQPTYSEAISVLNKGNQELAGGIDSVEKQLEENSEEFGDLSAIRKNEVDRQIKEQYKELDEYFNKQEESSFNKAAETIGLLKGELSNGQQPGNPGAGTGAASNKNNGGAKTNSITAASLDAPSLPGMEEERNEILSVEKELANLKTSLETIEGTRPEQVVSALTVLPTLSQRLIAVEQELAAKESGENPLQELVEKLEAENAKLFEELNSLDAAYKSLEEEKNSLLDQLGASMSFSSMINLIEEKEQQIIELGNKYHLGAFDDEITNTKPVKMMEYYASLIQYEDLIKNSYSQNPEKVEELVQKLNSIVAVNEEEQKVWDNLNTAIPSSQQKLTDLEGQFTAFFTEYNKKIEEQQAAIETDLSALQENANSVREQIQTSSTNIPVPVDSIDGTSVMVKQEGISQRMLMINDLVGSIGENQSNIVSYTSELEQKVQSVQQDADTLNSKWGSNVETTQMFRDDIYNLLGNTYVNGQKNGPVYEQLSNPLQISGETAAKKEESKLPPVVVLAIVLLSSLMIGYFSHYFKNAPMLVHASMFVLLNLIVGLIISIFGLNIYSMEQDRAIEWTIFTILLLTAASAIVLSGFKIGNLAGWILSVGLIAFFISPFLALTAPNINYEDPMSKVYMSIQYDSQSLFIPAILILLGIIAFLAIIPFAVRSIKDLRTKRDEDQAYEA</sequence>
<accession>A0A366JKN2</accession>
<evidence type="ECO:0000256" key="7">
    <source>
        <dbReference type="SAM" id="Coils"/>
    </source>
</evidence>
<feature type="transmembrane region" description="Helical" evidence="9">
    <location>
        <begin position="779"/>
        <end position="799"/>
    </location>
</feature>
<keyword evidence="6 9" id="KW-0472">Membrane</keyword>
<evidence type="ECO:0000256" key="9">
    <source>
        <dbReference type="SAM" id="Phobius"/>
    </source>
</evidence>
<comment type="caution">
    <text evidence="10">The sequence shown here is derived from an EMBL/GenBank/DDBJ whole genome shotgun (WGS) entry which is preliminary data.</text>
</comment>
<evidence type="ECO:0000256" key="6">
    <source>
        <dbReference type="ARBA" id="ARBA00023136"/>
    </source>
</evidence>
<feature type="coiled-coil region" evidence="7">
    <location>
        <begin position="290"/>
        <end position="339"/>
    </location>
</feature>